<comment type="subunit">
    <text evidence="9">At low DSF concentrations, interacts with RpfF.</text>
</comment>
<evidence type="ECO:0000259" key="13">
    <source>
        <dbReference type="PROSITE" id="PS50109"/>
    </source>
</evidence>
<dbReference type="SUPFAM" id="SSF55874">
    <property type="entry name" value="ATPase domain of HSP90 chaperone/DNA topoisomerase II/histidine kinase"/>
    <property type="match status" value="1"/>
</dbReference>
<keyword evidence="7" id="KW-0067">ATP-binding</keyword>
<feature type="compositionally biased region" description="Gly residues" evidence="12">
    <location>
        <begin position="493"/>
        <end position="508"/>
    </location>
</feature>
<keyword evidence="4" id="KW-0808">Transferase</keyword>
<feature type="domain" description="PAS" evidence="15">
    <location>
        <begin position="175"/>
        <end position="210"/>
    </location>
</feature>
<dbReference type="PROSITE" id="PS50112">
    <property type="entry name" value="PAS"/>
    <property type="match status" value="1"/>
</dbReference>
<dbReference type="KEGG" id="dvl:Dvul_0577"/>
<dbReference type="Gene3D" id="3.30.565.10">
    <property type="entry name" value="Histidine kinase-like ATPase, C-terminal domain"/>
    <property type="match status" value="1"/>
</dbReference>
<dbReference type="InterPro" id="IPR003661">
    <property type="entry name" value="HisK_dim/P_dom"/>
</dbReference>
<keyword evidence="5" id="KW-0547">Nucleotide-binding</keyword>
<dbReference type="CDD" id="cd00130">
    <property type="entry name" value="PAS"/>
    <property type="match status" value="2"/>
</dbReference>
<evidence type="ECO:0000256" key="7">
    <source>
        <dbReference type="ARBA" id="ARBA00022840"/>
    </source>
</evidence>
<dbReference type="Gene3D" id="3.30.450.20">
    <property type="entry name" value="PAS domain"/>
    <property type="match status" value="3"/>
</dbReference>
<dbReference type="SMART" id="SM00448">
    <property type="entry name" value="REC"/>
    <property type="match status" value="1"/>
</dbReference>
<name>A0A0H3A7Z1_NITV4</name>
<dbReference type="PRINTS" id="PR00344">
    <property type="entry name" value="BCTRLSENSOR"/>
</dbReference>
<comment type="catalytic activity">
    <reaction evidence="1">
        <text>ATP + protein L-histidine = ADP + protein N-phospho-L-histidine.</text>
        <dbReference type="EC" id="2.7.13.3"/>
    </reaction>
</comment>
<dbReference type="PROSITE" id="PS50110">
    <property type="entry name" value="RESPONSE_REGULATORY"/>
    <property type="match status" value="1"/>
</dbReference>
<accession>A0A0H3A7Z1</accession>
<keyword evidence="8" id="KW-0902">Two-component regulatory system</keyword>
<dbReference type="SUPFAM" id="SSF47384">
    <property type="entry name" value="Homodimeric domain of signal transducing histidine kinase"/>
    <property type="match status" value="1"/>
</dbReference>
<dbReference type="InterPro" id="IPR001789">
    <property type="entry name" value="Sig_transdc_resp-reg_receiver"/>
</dbReference>
<dbReference type="Pfam" id="PF00072">
    <property type="entry name" value="Response_reg"/>
    <property type="match status" value="1"/>
</dbReference>
<dbReference type="SMART" id="SM00387">
    <property type="entry name" value="HATPase_c"/>
    <property type="match status" value="1"/>
</dbReference>
<evidence type="ECO:0000259" key="14">
    <source>
        <dbReference type="PROSITE" id="PS50110"/>
    </source>
</evidence>
<dbReference type="PANTHER" id="PTHR43047">
    <property type="entry name" value="TWO-COMPONENT HISTIDINE PROTEIN KINASE"/>
    <property type="match status" value="1"/>
</dbReference>
<sequence length="1005" mass="111450">MARRKDKQHGARMVQAESTIRTLRRERVLHDSQVEQLRRTGALYRSVFERIPVMVFVWRVARDVGASRLIDMNPLAKAYLENVPRNGDDGSPDLPESPDLLGSLLPWLVESPFGEALRRVHAEGGTLEIPALRHGAAGGGRFWRCIFCRLPLGDVIAISEDITAAQETGAALVTSERGYRTLVENIPDIVVRFDARGRLLFANPALRRFVRSKRLPSGHVTGQPLGQQPAMLRELRERVQLAMSSGEVQRAELEERTRQGRRFFEWRIVPEPAPDGGDATVLCIGRDVSAMRRATEDYRALFNGMLSAFALHEIICDGAGVPVDYRFLAVNPAFERMTGLLASEMVGRTARDVLPGLESEWLQRYGQVALTGVPVTFEAFNRDLGKYFKVSAYRPAERQFACMFHDVTDRVRGREERRSNARRMAALQRIFRMKEPEEVVARYALTQSMQLTGARVGRVVLHDPETRVIRHIVDHGDPLFGTEGWQWASVAHGGAGGDDTDGGATGGRGPDEPEGIAGPRRVPPQPDAGHVAEPDRARLDDLMTRAAAGMGPLASELTHGRHGPHARHLAVPVRLDGRLGAVAVLLDKPTPFTRADIKQLDLLMRGMLEHLERRRSLHRLSLAKEHAESANRAKSEFLANMSHELRTPLNGMLGMLQLLEAGDLDRDQNELVHIALDSGRTLLRVLSDILDLSRIEAGRMELRHDRFSPEEAVRQVYDMFAQDARIRGLRLRWRCDELPCEVWGDGTRLRQILFNLLGNAMKFTHEGTVGVEVCAVRRTEESVRLLFSVSDTGIGIPHDRLMSIFEPFTQLDGSTTRRYSGTGLGLGIVRRLVHLMGGGLNVESALGEGTAVHVCLPFRLPSGGGVTCDVMDSTPALRRPLKVLVAEDEAVNRMTLSRCLHHLGHEAVCVTNGLEAVEALREGRFDCVLMDIQMPELDGLEALARIRAEAGEQARALPPVVALTAHAMEGDRERFLAAGMSAYIPKPIELGELERVLLRLAAAMP</sequence>
<evidence type="ECO:0000313" key="17">
    <source>
        <dbReference type="Proteomes" id="UP000009173"/>
    </source>
</evidence>
<evidence type="ECO:0000256" key="6">
    <source>
        <dbReference type="ARBA" id="ARBA00022777"/>
    </source>
</evidence>
<evidence type="ECO:0000256" key="8">
    <source>
        <dbReference type="ARBA" id="ARBA00023012"/>
    </source>
</evidence>
<evidence type="ECO:0000256" key="5">
    <source>
        <dbReference type="ARBA" id="ARBA00022741"/>
    </source>
</evidence>
<dbReference type="GO" id="GO:0000155">
    <property type="term" value="F:phosphorelay sensor kinase activity"/>
    <property type="evidence" value="ECO:0007669"/>
    <property type="project" value="InterPro"/>
</dbReference>
<dbReference type="Pfam" id="PF08448">
    <property type="entry name" value="PAS_4"/>
    <property type="match status" value="2"/>
</dbReference>
<feature type="domain" description="Histidine kinase" evidence="13">
    <location>
        <begin position="640"/>
        <end position="860"/>
    </location>
</feature>
<dbReference type="Gene3D" id="1.10.287.130">
    <property type="match status" value="1"/>
</dbReference>
<dbReference type="InterPro" id="IPR003594">
    <property type="entry name" value="HATPase_dom"/>
</dbReference>
<evidence type="ECO:0000256" key="10">
    <source>
        <dbReference type="ARBA" id="ARBA00068150"/>
    </source>
</evidence>
<dbReference type="CDD" id="cd00082">
    <property type="entry name" value="HisKA"/>
    <property type="match status" value="1"/>
</dbReference>
<evidence type="ECO:0000256" key="2">
    <source>
        <dbReference type="ARBA" id="ARBA00012438"/>
    </source>
</evidence>
<dbReference type="InterPro" id="IPR011006">
    <property type="entry name" value="CheY-like_superfamily"/>
</dbReference>
<organism evidence="16 17">
    <name type="scientific">Nitratidesulfovibrio vulgaris (strain DP4)</name>
    <name type="common">Desulfovibrio vulgaris</name>
    <dbReference type="NCBI Taxonomy" id="391774"/>
    <lineage>
        <taxon>Bacteria</taxon>
        <taxon>Pseudomonadati</taxon>
        <taxon>Thermodesulfobacteriota</taxon>
        <taxon>Desulfovibrionia</taxon>
        <taxon>Desulfovibrionales</taxon>
        <taxon>Desulfovibrionaceae</taxon>
        <taxon>Nitratidesulfovibrio</taxon>
    </lineage>
</organism>
<dbReference type="CDD" id="cd17546">
    <property type="entry name" value="REC_hyHK_CKI1_RcsC-like"/>
    <property type="match status" value="1"/>
</dbReference>
<evidence type="ECO:0000256" key="11">
    <source>
        <dbReference type="PROSITE-ProRule" id="PRU00169"/>
    </source>
</evidence>
<dbReference type="EMBL" id="CP000527">
    <property type="protein sequence ID" value="ABM27600.1"/>
    <property type="molecule type" value="Genomic_DNA"/>
</dbReference>
<dbReference type="InterPro" id="IPR036097">
    <property type="entry name" value="HisK_dim/P_sf"/>
</dbReference>
<protein>
    <recommendedName>
        <fullName evidence="10">Sensory/regulatory protein RpfC</fullName>
        <ecNumber evidence="2">2.7.13.3</ecNumber>
    </recommendedName>
</protein>
<dbReference type="EC" id="2.7.13.3" evidence="2"/>
<gene>
    <name evidence="16" type="ordered locus">Dvul_0577</name>
</gene>
<dbReference type="InterPro" id="IPR004358">
    <property type="entry name" value="Sig_transdc_His_kin-like_C"/>
</dbReference>
<evidence type="ECO:0000256" key="1">
    <source>
        <dbReference type="ARBA" id="ARBA00000085"/>
    </source>
</evidence>
<dbReference type="Pfam" id="PF13188">
    <property type="entry name" value="PAS_8"/>
    <property type="match status" value="1"/>
</dbReference>
<evidence type="ECO:0000259" key="15">
    <source>
        <dbReference type="PROSITE" id="PS50112"/>
    </source>
</evidence>
<dbReference type="FunFam" id="3.30.565.10:FF:000010">
    <property type="entry name" value="Sensor histidine kinase RcsC"/>
    <property type="match status" value="1"/>
</dbReference>
<evidence type="ECO:0000256" key="9">
    <source>
        <dbReference type="ARBA" id="ARBA00064003"/>
    </source>
</evidence>
<evidence type="ECO:0000256" key="3">
    <source>
        <dbReference type="ARBA" id="ARBA00022553"/>
    </source>
</evidence>
<dbReference type="PROSITE" id="PS50109">
    <property type="entry name" value="HIS_KIN"/>
    <property type="match status" value="1"/>
</dbReference>
<dbReference type="SUPFAM" id="SSF55785">
    <property type="entry name" value="PYP-like sensor domain (PAS domain)"/>
    <property type="match status" value="2"/>
</dbReference>
<dbReference type="SUPFAM" id="SSF52172">
    <property type="entry name" value="CheY-like"/>
    <property type="match status" value="1"/>
</dbReference>
<dbReference type="SMART" id="SM00388">
    <property type="entry name" value="HisKA"/>
    <property type="match status" value="1"/>
</dbReference>
<dbReference type="SMART" id="SM00091">
    <property type="entry name" value="PAS"/>
    <property type="match status" value="2"/>
</dbReference>
<evidence type="ECO:0000256" key="12">
    <source>
        <dbReference type="SAM" id="MobiDB-lite"/>
    </source>
</evidence>
<dbReference type="CDD" id="cd16922">
    <property type="entry name" value="HATPase_EvgS-ArcB-TorS-like"/>
    <property type="match status" value="1"/>
</dbReference>
<reference evidence="17" key="1">
    <citation type="journal article" date="2009" name="Environ. Microbiol.">
        <title>Contribution of mobile genetic elements to Desulfovibrio vulgaris genome plasticity.</title>
        <authorList>
            <person name="Walker C.B."/>
            <person name="Stolyar S."/>
            <person name="Chivian D."/>
            <person name="Pinel N."/>
            <person name="Gabster J.A."/>
            <person name="Dehal P.S."/>
            <person name="He Z."/>
            <person name="Yang Z.K."/>
            <person name="Yen H.C."/>
            <person name="Zhou J."/>
            <person name="Wall J.D."/>
            <person name="Hazen T.C."/>
            <person name="Arkin A.P."/>
            <person name="Stahl D.A."/>
        </authorList>
    </citation>
    <scope>NUCLEOTIDE SEQUENCE [LARGE SCALE GENOMIC DNA]</scope>
    <source>
        <strain evidence="17">DP4</strain>
    </source>
</reference>
<dbReference type="Proteomes" id="UP000009173">
    <property type="component" value="Chromosome"/>
</dbReference>
<feature type="region of interest" description="Disordered" evidence="12">
    <location>
        <begin position="490"/>
        <end position="532"/>
    </location>
</feature>
<dbReference type="Pfam" id="PF02518">
    <property type="entry name" value="HATPase_c"/>
    <property type="match status" value="1"/>
</dbReference>
<dbReference type="InterPro" id="IPR035965">
    <property type="entry name" value="PAS-like_dom_sf"/>
</dbReference>
<keyword evidence="6 16" id="KW-0418">Kinase</keyword>
<dbReference type="InterPro" id="IPR005467">
    <property type="entry name" value="His_kinase_dom"/>
</dbReference>
<dbReference type="HOGENOM" id="CLU_000445_114_15_7"/>
<dbReference type="SUPFAM" id="SSF55781">
    <property type="entry name" value="GAF domain-like"/>
    <property type="match status" value="1"/>
</dbReference>
<feature type="modified residue" description="4-aspartylphosphate" evidence="11">
    <location>
        <position position="931"/>
    </location>
</feature>
<proteinExistence type="predicted"/>
<keyword evidence="3 11" id="KW-0597">Phosphoprotein</keyword>
<dbReference type="GO" id="GO:0005524">
    <property type="term" value="F:ATP binding"/>
    <property type="evidence" value="ECO:0007669"/>
    <property type="project" value="UniProtKB-KW"/>
</dbReference>
<evidence type="ECO:0000313" key="16">
    <source>
        <dbReference type="EMBL" id="ABM27600.1"/>
    </source>
</evidence>
<dbReference type="NCBIfam" id="TIGR00229">
    <property type="entry name" value="sensory_box"/>
    <property type="match status" value="2"/>
</dbReference>
<dbReference type="InterPro" id="IPR013656">
    <property type="entry name" value="PAS_4"/>
</dbReference>
<evidence type="ECO:0000256" key="4">
    <source>
        <dbReference type="ARBA" id="ARBA00022679"/>
    </source>
</evidence>
<dbReference type="InterPro" id="IPR036890">
    <property type="entry name" value="HATPase_C_sf"/>
</dbReference>
<dbReference type="RefSeq" id="WP_011791703.1">
    <property type="nucleotide sequence ID" value="NC_008751.1"/>
</dbReference>
<feature type="domain" description="Response regulatory" evidence="14">
    <location>
        <begin position="882"/>
        <end position="1001"/>
    </location>
</feature>
<dbReference type="Pfam" id="PF00512">
    <property type="entry name" value="HisKA"/>
    <property type="match status" value="1"/>
</dbReference>
<dbReference type="InterPro" id="IPR000014">
    <property type="entry name" value="PAS"/>
</dbReference>
<dbReference type="Gene3D" id="3.40.50.2300">
    <property type="match status" value="1"/>
</dbReference>
<dbReference type="FunFam" id="1.10.287.130:FF:000002">
    <property type="entry name" value="Two-component osmosensing histidine kinase"/>
    <property type="match status" value="1"/>
</dbReference>
<dbReference type="AlphaFoldDB" id="A0A0H3A7Z1"/>